<dbReference type="Gene3D" id="3.20.20.80">
    <property type="entry name" value="Glycosidases"/>
    <property type="match status" value="2"/>
</dbReference>
<sequence>MPKPAPRPSSGPLPVPRLSRRAAVLAGAAGVAAWVTGGIGSARAQSGGRTVRVWTKKQTAADAKPHPVRLVEDVAGLPAEADVIGPYGGWAASPFRRAGTGFFTTGRHGGRWWLFDPEGLPFLSVGLNSVRGQNPGERDGGTLGAAAYAERFGGEPERWRDQTQPMLHEHGFNTTGSWSDDALNRAGPAPLAYCPNANFMTTYGERERGGLAQGSGHKLYPGSCIFAFDPAFPAFCRRHARQRLAATRDDPWLLGHFTDNELPFPKDSLRRFLALAEGDPGRAEAARWVAEHGDGEASGERWRGHVMDVYLGTVVEAIRAVDPNHLILGPRLYGSEKRCRPLVEAVGRHADVLSTNHYYDWTPGRRIEELSRWADRPVIVTEWYAKGEDSGMSNGSGAGWTVPTQADRGAFYQHYALSLLETRGCVGWHWFKYRDNDPTNLNTDPSNRDSNKGIVTSVFEPYPPLLEHMKELNRRVYAAAAALGG</sequence>
<accession>I0IEG4</accession>
<name>I0IEG4_PHYMF</name>
<dbReference type="OrthoDB" id="9760450at2"/>
<protein>
    <recommendedName>
        <fullName evidence="3">Agarase</fullName>
    </recommendedName>
</protein>
<dbReference type="AlphaFoldDB" id="I0IEG4"/>
<keyword evidence="2" id="KW-1185">Reference proteome</keyword>
<evidence type="ECO:0000313" key="2">
    <source>
        <dbReference type="Proteomes" id="UP000007881"/>
    </source>
</evidence>
<dbReference type="InterPro" id="IPR017853">
    <property type="entry name" value="GH"/>
</dbReference>
<proteinExistence type="predicted"/>
<dbReference type="SUPFAM" id="SSF51445">
    <property type="entry name" value="(Trans)glycosidases"/>
    <property type="match status" value="1"/>
</dbReference>
<dbReference type="RefSeq" id="WP_014436870.1">
    <property type="nucleotide sequence ID" value="NC_017080.1"/>
</dbReference>
<evidence type="ECO:0000313" key="1">
    <source>
        <dbReference type="EMBL" id="BAM03652.1"/>
    </source>
</evidence>
<dbReference type="STRING" id="1142394.PSMK_14930"/>
<dbReference type="InterPro" id="IPR006311">
    <property type="entry name" value="TAT_signal"/>
</dbReference>
<dbReference type="Proteomes" id="UP000007881">
    <property type="component" value="Chromosome"/>
</dbReference>
<reference evidence="1 2" key="1">
    <citation type="submission" date="2012-02" db="EMBL/GenBank/DDBJ databases">
        <title>Complete genome sequence of Phycisphaera mikurensis NBRC 102666.</title>
        <authorList>
            <person name="Ankai A."/>
            <person name="Hosoyama A."/>
            <person name="Terui Y."/>
            <person name="Sekine M."/>
            <person name="Fukai R."/>
            <person name="Kato Y."/>
            <person name="Nakamura S."/>
            <person name="Yamada-Narita S."/>
            <person name="Kawakoshi A."/>
            <person name="Fukunaga Y."/>
            <person name="Yamazaki S."/>
            <person name="Fujita N."/>
        </authorList>
    </citation>
    <scope>NUCLEOTIDE SEQUENCE [LARGE SCALE GENOMIC DNA]</scope>
    <source>
        <strain evidence="2">NBRC 102666 / KCTC 22515 / FYK2301M01</strain>
    </source>
</reference>
<evidence type="ECO:0008006" key="3">
    <source>
        <dbReference type="Google" id="ProtNLM"/>
    </source>
</evidence>
<dbReference type="eggNOG" id="COG2273">
    <property type="taxonomic scope" value="Bacteria"/>
</dbReference>
<dbReference type="KEGG" id="phm:PSMK_14930"/>
<gene>
    <name evidence="1" type="ordered locus">PSMK_14930</name>
</gene>
<dbReference type="HOGENOM" id="CLU_013448_1_0_0"/>
<organism evidence="1 2">
    <name type="scientific">Phycisphaera mikurensis (strain NBRC 102666 / KCTC 22515 / FYK2301M01)</name>
    <dbReference type="NCBI Taxonomy" id="1142394"/>
    <lineage>
        <taxon>Bacteria</taxon>
        <taxon>Pseudomonadati</taxon>
        <taxon>Planctomycetota</taxon>
        <taxon>Phycisphaerae</taxon>
        <taxon>Phycisphaerales</taxon>
        <taxon>Phycisphaeraceae</taxon>
        <taxon>Phycisphaera</taxon>
    </lineage>
</organism>
<dbReference type="PROSITE" id="PS51318">
    <property type="entry name" value="TAT"/>
    <property type="match status" value="1"/>
</dbReference>
<dbReference type="EMBL" id="AP012338">
    <property type="protein sequence ID" value="BAM03652.1"/>
    <property type="molecule type" value="Genomic_DNA"/>
</dbReference>